<evidence type="ECO:0000256" key="1">
    <source>
        <dbReference type="ARBA" id="ARBA00005184"/>
    </source>
</evidence>
<evidence type="ECO:0000313" key="7">
    <source>
        <dbReference type="EMBL" id="KAK1293020.1"/>
    </source>
</evidence>
<dbReference type="GO" id="GO:0042545">
    <property type="term" value="P:cell wall modification"/>
    <property type="evidence" value="ECO:0007669"/>
    <property type="project" value="InterPro"/>
</dbReference>
<evidence type="ECO:0000256" key="4">
    <source>
        <dbReference type="ARBA" id="ARBA00022801"/>
    </source>
</evidence>
<dbReference type="InterPro" id="IPR000070">
    <property type="entry name" value="Pectinesterase_cat"/>
</dbReference>
<dbReference type="AlphaFoldDB" id="A0AAV9CW47"/>
<keyword evidence="8" id="KW-1185">Reference proteome</keyword>
<proteinExistence type="inferred from homology"/>
<dbReference type="Gene3D" id="2.160.20.10">
    <property type="entry name" value="Single-stranded right-handed beta-helix, Pectin lyase-like"/>
    <property type="match status" value="1"/>
</dbReference>
<evidence type="ECO:0000313" key="8">
    <source>
        <dbReference type="Proteomes" id="UP001180020"/>
    </source>
</evidence>
<dbReference type="InterPro" id="IPR012334">
    <property type="entry name" value="Pectin_lyas_fold"/>
</dbReference>
<evidence type="ECO:0000259" key="6">
    <source>
        <dbReference type="Pfam" id="PF01095"/>
    </source>
</evidence>
<reference evidence="7" key="1">
    <citation type="journal article" date="2023" name="Nat. Commun.">
        <title>Diploid and tetraploid genomes of Acorus and the evolution of monocots.</title>
        <authorList>
            <person name="Ma L."/>
            <person name="Liu K.W."/>
            <person name="Li Z."/>
            <person name="Hsiao Y.Y."/>
            <person name="Qi Y."/>
            <person name="Fu T."/>
            <person name="Tang G.D."/>
            <person name="Zhang D."/>
            <person name="Sun W.H."/>
            <person name="Liu D.K."/>
            <person name="Li Y."/>
            <person name="Chen G.Z."/>
            <person name="Liu X.D."/>
            <person name="Liao X.Y."/>
            <person name="Jiang Y.T."/>
            <person name="Yu X."/>
            <person name="Hao Y."/>
            <person name="Huang J."/>
            <person name="Zhao X.W."/>
            <person name="Ke S."/>
            <person name="Chen Y.Y."/>
            <person name="Wu W.L."/>
            <person name="Hsu J.L."/>
            <person name="Lin Y.F."/>
            <person name="Huang M.D."/>
            <person name="Li C.Y."/>
            <person name="Huang L."/>
            <person name="Wang Z.W."/>
            <person name="Zhao X."/>
            <person name="Zhong W.Y."/>
            <person name="Peng D.H."/>
            <person name="Ahmad S."/>
            <person name="Lan S."/>
            <person name="Zhang J.S."/>
            <person name="Tsai W.C."/>
            <person name="Van de Peer Y."/>
            <person name="Liu Z.J."/>
        </authorList>
    </citation>
    <scope>NUCLEOTIDE SEQUENCE</scope>
    <source>
        <strain evidence="7">CP</strain>
    </source>
</reference>
<accession>A0AAV9CW47</accession>
<name>A0AAV9CW47_ACOCL</name>
<comment type="similarity">
    <text evidence="2">Belongs to the pectinesterase family.</text>
</comment>
<dbReference type="InterPro" id="IPR011050">
    <property type="entry name" value="Pectin_lyase_fold/virulence"/>
</dbReference>
<dbReference type="EC" id="3.1.1.11" evidence="3"/>
<organism evidence="7 8">
    <name type="scientific">Acorus calamus</name>
    <name type="common">Sweet flag</name>
    <dbReference type="NCBI Taxonomy" id="4465"/>
    <lineage>
        <taxon>Eukaryota</taxon>
        <taxon>Viridiplantae</taxon>
        <taxon>Streptophyta</taxon>
        <taxon>Embryophyta</taxon>
        <taxon>Tracheophyta</taxon>
        <taxon>Spermatophyta</taxon>
        <taxon>Magnoliopsida</taxon>
        <taxon>Liliopsida</taxon>
        <taxon>Acoraceae</taxon>
        <taxon>Acorus</taxon>
    </lineage>
</organism>
<evidence type="ECO:0000256" key="2">
    <source>
        <dbReference type="ARBA" id="ARBA00008891"/>
    </source>
</evidence>
<keyword evidence="5" id="KW-0063">Aspartyl esterase</keyword>
<evidence type="ECO:0000256" key="3">
    <source>
        <dbReference type="ARBA" id="ARBA00013229"/>
    </source>
</evidence>
<reference evidence="7" key="2">
    <citation type="submission" date="2023-06" db="EMBL/GenBank/DDBJ databases">
        <authorList>
            <person name="Ma L."/>
            <person name="Liu K.-W."/>
            <person name="Li Z."/>
            <person name="Hsiao Y.-Y."/>
            <person name="Qi Y."/>
            <person name="Fu T."/>
            <person name="Tang G."/>
            <person name="Zhang D."/>
            <person name="Sun W.-H."/>
            <person name="Liu D.-K."/>
            <person name="Li Y."/>
            <person name="Chen G.-Z."/>
            <person name="Liu X.-D."/>
            <person name="Liao X.-Y."/>
            <person name="Jiang Y.-T."/>
            <person name="Yu X."/>
            <person name="Hao Y."/>
            <person name="Huang J."/>
            <person name="Zhao X.-W."/>
            <person name="Ke S."/>
            <person name="Chen Y.-Y."/>
            <person name="Wu W.-L."/>
            <person name="Hsu J.-L."/>
            <person name="Lin Y.-F."/>
            <person name="Huang M.-D."/>
            <person name="Li C.-Y."/>
            <person name="Huang L."/>
            <person name="Wang Z.-W."/>
            <person name="Zhao X."/>
            <person name="Zhong W.-Y."/>
            <person name="Peng D.-H."/>
            <person name="Ahmad S."/>
            <person name="Lan S."/>
            <person name="Zhang J.-S."/>
            <person name="Tsai W.-C."/>
            <person name="Van De Peer Y."/>
            <person name="Liu Z.-J."/>
        </authorList>
    </citation>
    <scope>NUCLEOTIDE SEQUENCE</scope>
    <source>
        <strain evidence="7">CP</strain>
        <tissue evidence="7">Leaves</tissue>
    </source>
</reference>
<dbReference type="GO" id="GO:0030599">
    <property type="term" value="F:pectinesterase activity"/>
    <property type="evidence" value="ECO:0007669"/>
    <property type="project" value="UniProtKB-EC"/>
</dbReference>
<sequence>MLSDNPPPTSLDCSPPGPRRFIISKVVRFCFSIAVAVLVGGDKVAFYNCSFEGVQDTLRKHYFKDCYIKGGVDFIFGQGQSVYENCNLDAIGGSWGNQGYVTAQGRGAATDENGFVFKWCNITATKDSTFYLGRAWRDFSRVVFYKSNFQASIVPQGWEAWNKPVGNIVYAEEDCSGPGSNKAGRVAWERKLLGQELDYNINDFNHGKSWLPQQPS</sequence>
<comment type="pathway">
    <text evidence="1">Glycan metabolism; pectin degradation; 2-dehydro-3-deoxy-D-gluconate from pectin: step 1/5.</text>
</comment>
<dbReference type="PANTHER" id="PTHR31321">
    <property type="entry name" value="ACYL-COA THIOESTER HYDROLASE YBHC-RELATED"/>
    <property type="match status" value="1"/>
</dbReference>
<feature type="domain" description="Pectinesterase catalytic" evidence="6">
    <location>
        <begin position="34"/>
        <end position="190"/>
    </location>
</feature>
<comment type="caution">
    <text evidence="7">The sequence shown here is derived from an EMBL/GenBank/DDBJ whole genome shotgun (WGS) entry which is preliminary data.</text>
</comment>
<keyword evidence="4" id="KW-0378">Hydrolase</keyword>
<dbReference type="Pfam" id="PF01095">
    <property type="entry name" value="Pectinesterase"/>
    <property type="match status" value="1"/>
</dbReference>
<dbReference type="SUPFAM" id="SSF51126">
    <property type="entry name" value="Pectin lyase-like"/>
    <property type="match status" value="1"/>
</dbReference>
<dbReference type="EMBL" id="JAUJYO010000017">
    <property type="protein sequence ID" value="KAK1293020.1"/>
    <property type="molecule type" value="Genomic_DNA"/>
</dbReference>
<dbReference type="PANTHER" id="PTHR31321:SF134">
    <property type="entry name" value="PECTINESTERASE"/>
    <property type="match status" value="1"/>
</dbReference>
<protein>
    <recommendedName>
        <fullName evidence="3">pectinesterase</fullName>
        <ecNumber evidence="3">3.1.1.11</ecNumber>
    </recommendedName>
</protein>
<gene>
    <name evidence="7" type="primary">PME29</name>
    <name evidence="7" type="ORF">QJS10_CPB17g01014</name>
</gene>
<dbReference type="GO" id="GO:0045490">
    <property type="term" value="P:pectin catabolic process"/>
    <property type="evidence" value="ECO:0007669"/>
    <property type="project" value="TreeGrafter"/>
</dbReference>
<dbReference type="Proteomes" id="UP001180020">
    <property type="component" value="Unassembled WGS sequence"/>
</dbReference>
<evidence type="ECO:0000256" key="5">
    <source>
        <dbReference type="ARBA" id="ARBA00023085"/>
    </source>
</evidence>